<sequence length="607" mass="62356">MSTGDRPDRPGPGPGPGATESPAARRGTTRPRGHPRVRAGQVVAAQVAVAVPVAAVGRGALSMAVALAVVLVTLPLAWGRLRGRWLFEWLGAGLGYLTRRRALPADAGSAALLGLVAPDAVVRPVELAGGSAAVLDDATGMVAVLELGDPADLLGDGARPLPLPAALLPAAGPDGPPVRVQLLLTGAPAPAVEATGAVATSYRQLTDGRLPGRERAVLAVRVLRVDGTTADDLRRALSGTLRRIIRRLGPVGARPLGERAALRVLGELAHHDQRAALESWQAVRTGDLLQTTFRLQHWPEPEAEGSRRLVSRLLALPATATTVSLDAGSHPGADPASAPTRLTVRVAARTPAELAAAAGALRRVVSGAGGEVRRLDGEQLTGLAATLPLALPGTGPAGPATMEVTVGEAGLMLGANRHGGAVTVRLFRPEGTRIMLVGGVRAAQLIVLRAMALGARVLVQTGRPGAWEPFVRGVGAPGGMIPLLPPGRPLGDEVGSPLRPLLVVVDVGPTPADPAPGPPWRATLLLRDELTATDADALGRADLAVLQPLDPAEAALAGTALGLGDSAGWLTRIREDMVAVVNRRALRWALVSPTPIEAQLVGYPGRR</sequence>
<keyword evidence="2" id="KW-0472">Membrane</keyword>
<gene>
    <name evidence="3" type="primary">eccE</name>
    <name evidence="3" type="ORF">D7223_10355</name>
</gene>
<evidence type="ECO:0000313" key="3">
    <source>
        <dbReference type="EMBL" id="RKN48693.1"/>
    </source>
</evidence>
<dbReference type="InterPro" id="IPR021368">
    <property type="entry name" value="T7SS_EccE"/>
</dbReference>
<name>A0A3A9ZK77_9ACTN</name>
<feature type="compositionally biased region" description="Basic residues" evidence="1">
    <location>
        <begin position="27"/>
        <end position="37"/>
    </location>
</feature>
<dbReference type="EMBL" id="RBAK01000003">
    <property type="protein sequence ID" value="RKN48693.1"/>
    <property type="molecule type" value="Genomic_DNA"/>
</dbReference>
<comment type="caution">
    <text evidence="3">The sequence shown here is derived from an EMBL/GenBank/DDBJ whole genome shotgun (WGS) entry which is preliminary data.</text>
</comment>
<keyword evidence="2" id="KW-0812">Transmembrane</keyword>
<keyword evidence="2" id="KW-1133">Transmembrane helix</keyword>
<evidence type="ECO:0000256" key="2">
    <source>
        <dbReference type="SAM" id="Phobius"/>
    </source>
</evidence>
<dbReference type="AlphaFoldDB" id="A0A3A9ZK77"/>
<feature type="region of interest" description="Disordered" evidence="1">
    <location>
        <begin position="1"/>
        <end position="37"/>
    </location>
</feature>
<evidence type="ECO:0000313" key="4">
    <source>
        <dbReference type="Proteomes" id="UP000281726"/>
    </source>
</evidence>
<dbReference type="OrthoDB" id="5189601at2"/>
<dbReference type="Proteomes" id="UP000281726">
    <property type="component" value="Unassembled WGS sequence"/>
</dbReference>
<accession>A0A3A9ZK77</accession>
<reference evidence="3 4" key="1">
    <citation type="journal article" date="2004" name="Syst. Appl. Microbiol.">
        <title>Cryptoendolithic actinomycetes from antarctic sandstone rock samples: Micromonospora endolithica sp. nov. and two isolates related to Micromonospora coerulea Jensen 1932.</title>
        <authorList>
            <person name="Hirsch P."/>
            <person name="Mevs U."/>
            <person name="Kroppenstedt R.M."/>
            <person name="Schumann P."/>
            <person name="Stackebrandt E."/>
        </authorList>
    </citation>
    <scope>NUCLEOTIDE SEQUENCE [LARGE SCALE GENOMIC DNA]</scope>
    <source>
        <strain evidence="3 4">JCM 12677</strain>
    </source>
</reference>
<dbReference type="NCBIfam" id="TIGR03923">
    <property type="entry name" value="T7SS_EccE"/>
    <property type="match status" value="1"/>
</dbReference>
<proteinExistence type="predicted"/>
<organism evidence="3 4">
    <name type="scientific">Micromonospora endolithica</name>
    <dbReference type="NCBI Taxonomy" id="230091"/>
    <lineage>
        <taxon>Bacteria</taxon>
        <taxon>Bacillati</taxon>
        <taxon>Actinomycetota</taxon>
        <taxon>Actinomycetes</taxon>
        <taxon>Micromonosporales</taxon>
        <taxon>Micromonosporaceae</taxon>
        <taxon>Micromonospora</taxon>
    </lineage>
</organism>
<keyword evidence="4" id="KW-1185">Reference proteome</keyword>
<evidence type="ECO:0000256" key="1">
    <source>
        <dbReference type="SAM" id="MobiDB-lite"/>
    </source>
</evidence>
<feature type="transmembrane region" description="Helical" evidence="2">
    <location>
        <begin position="60"/>
        <end position="78"/>
    </location>
</feature>
<protein>
    <submittedName>
        <fullName evidence="3">Type VII secretion protein EccE</fullName>
    </submittedName>
</protein>